<dbReference type="PROSITE" id="PS51782">
    <property type="entry name" value="LYSM"/>
    <property type="match status" value="1"/>
</dbReference>
<dbReference type="InterPro" id="IPR018392">
    <property type="entry name" value="LysM"/>
</dbReference>
<sequence length="44" mass="4862">MQEGEWLYAIARTYGVSPDAIIAANNLQPPYTVYPGQKLIIPTP</sequence>
<dbReference type="Gene3D" id="3.10.350.10">
    <property type="entry name" value="LysM domain"/>
    <property type="match status" value="1"/>
</dbReference>
<evidence type="ECO:0000313" key="3">
    <source>
        <dbReference type="Proteomes" id="UP000037784"/>
    </source>
</evidence>
<dbReference type="SMART" id="SM00257">
    <property type="entry name" value="LysM"/>
    <property type="match status" value="1"/>
</dbReference>
<organism evidence="2 3">
    <name type="scientific">Ardenticatena maritima</name>
    <dbReference type="NCBI Taxonomy" id="872965"/>
    <lineage>
        <taxon>Bacteria</taxon>
        <taxon>Bacillati</taxon>
        <taxon>Chloroflexota</taxon>
        <taxon>Ardenticatenia</taxon>
        <taxon>Ardenticatenales</taxon>
        <taxon>Ardenticatenaceae</taxon>
        <taxon>Ardenticatena</taxon>
    </lineage>
</organism>
<dbReference type="Proteomes" id="UP000037784">
    <property type="component" value="Unassembled WGS sequence"/>
</dbReference>
<dbReference type="InterPro" id="IPR036779">
    <property type="entry name" value="LysM_dom_sf"/>
</dbReference>
<dbReference type="AlphaFoldDB" id="A0A0M8K9C5"/>
<accession>A0A0M8K9C5</accession>
<feature type="domain" description="LysM" evidence="1">
    <location>
        <begin position="1"/>
        <end position="41"/>
    </location>
</feature>
<evidence type="ECO:0000259" key="1">
    <source>
        <dbReference type="PROSITE" id="PS51782"/>
    </source>
</evidence>
<dbReference type="CDD" id="cd00118">
    <property type="entry name" value="LysM"/>
    <property type="match status" value="1"/>
</dbReference>
<name>A0A0M8K9C5_9CHLR</name>
<dbReference type="Pfam" id="PF01476">
    <property type="entry name" value="LysM"/>
    <property type="match status" value="1"/>
</dbReference>
<reference evidence="3" key="2">
    <citation type="submission" date="2015-08" db="EMBL/GenBank/DDBJ databases">
        <title>Draft Genome Sequence of a Heterotrophic Facultative Anaerobic Bacterium Ardenticatena maritima Strain 110S.</title>
        <authorList>
            <person name="Kawaichi S."/>
            <person name="Yoshida T."/>
            <person name="Sako Y."/>
            <person name="Nakamura R."/>
        </authorList>
    </citation>
    <scope>NUCLEOTIDE SEQUENCE [LARGE SCALE GENOMIC DNA]</scope>
    <source>
        <strain evidence="3">110S</strain>
    </source>
</reference>
<dbReference type="STRING" id="872965.SE16_09635"/>
<dbReference type="InParanoid" id="A0A0M8K9C5"/>
<comment type="caution">
    <text evidence="2">The sequence shown here is derived from an EMBL/GenBank/DDBJ whole genome shotgun (WGS) entry which is preliminary data.</text>
</comment>
<gene>
    <name evidence="2" type="ORF">ARMA_1369</name>
</gene>
<dbReference type="SUPFAM" id="SSF54106">
    <property type="entry name" value="LysM domain"/>
    <property type="match status" value="1"/>
</dbReference>
<evidence type="ECO:0000313" key="2">
    <source>
        <dbReference type="EMBL" id="GAP62946.1"/>
    </source>
</evidence>
<reference evidence="2 3" key="1">
    <citation type="journal article" date="2015" name="Genome Announc.">
        <title>Draft Genome Sequence of a Heterotrophic Facultative Anaerobic Thermophilic Bacterium, Ardenticatena maritima Strain 110ST.</title>
        <authorList>
            <person name="Kawaichi S."/>
            <person name="Yoshida T."/>
            <person name="Sako Y."/>
            <person name="Nakamura R."/>
        </authorList>
    </citation>
    <scope>NUCLEOTIDE SEQUENCE [LARGE SCALE GENOMIC DNA]</scope>
    <source>
        <strain evidence="2 3">110S</strain>
    </source>
</reference>
<dbReference type="EMBL" id="BBZA01000096">
    <property type="protein sequence ID" value="GAP62946.1"/>
    <property type="molecule type" value="Genomic_DNA"/>
</dbReference>
<protein>
    <recommendedName>
        <fullName evidence="1">LysM domain-containing protein</fullName>
    </recommendedName>
</protein>
<proteinExistence type="predicted"/>
<keyword evidence="3" id="KW-1185">Reference proteome</keyword>